<keyword evidence="3" id="KW-0813">Transport</keyword>
<dbReference type="Pfam" id="PF04678">
    <property type="entry name" value="MCU"/>
    <property type="match status" value="1"/>
</dbReference>
<feature type="transmembrane region" description="Helical" evidence="10">
    <location>
        <begin position="218"/>
        <end position="238"/>
    </location>
</feature>
<keyword evidence="7 10" id="KW-1133">Transmembrane helix</keyword>
<accession>A0A8J5L3M9</accession>
<evidence type="ECO:0000256" key="5">
    <source>
        <dbReference type="ARBA" id="ARBA00022692"/>
    </source>
</evidence>
<dbReference type="GO" id="GO:0015292">
    <property type="term" value="F:uniporter activity"/>
    <property type="evidence" value="ECO:0007669"/>
    <property type="project" value="TreeGrafter"/>
</dbReference>
<evidence type="ECO:0000256" key="10">
    <source>
        <dbReference type="SAM" id="Phobius"/>
    </source>
</evidence>
<evidence type="ECO:0000256" key="8">
    <source>
        <dbReference type="ARBA" id="ARBA00023065"/>
    </source>
</evidence>
<keyword evidence="6" id="KW-0106">Calcium</keyword>
<feature type="signal peptide" evidence="11">
    <location>
        <begin position="1"/>
        <end position="23"/>
    </location>
</feature>
<evidence type="ECO:0000256" key="3">
    <source>
        <dbReference type="ARBA" id="ARBA00022448"/>
    </source>
</evidence>
<dbReference type="PANTHER" id="PTHR13462">
    <property type="entry name" value="CALCIUM UNIPORTER PROTEIN, MITOCHONDRIAL"/>
    <property type="match status" value="1"/>
</dbReference>
<keyword evidence="4" id="KW-0109">Calcium transport</keyword>
<evidence type="ECO:0000256" key="11">
    <source>
        <dbReference type="SAM" id="SignalP"/>
    </source>
</evidence>
<evidence type="ECO:0000256" key="1">
    <source>
        <dbReference type="ARBA" id="ARBA00004141"/>
    </source>
</evidence>
<sequence length="335" mass="37697">MAAFRKSLARRFASLLLPTAADGGVGRPCGFLFLQKRPLFQRALPPDRQLMLLAADRISERVRSLNPCRICLDVILPPARSEAPVSREEGEVLVEKKRVSLVEVRKLARASLVAVVRARLATVEKSCIAYSEFVRICCEASNSEQGLEIARSLDESGVVVVLGNVVFLRPEEVAKTIEKLIPLSSSHESYHTREELKMLEEKKSEIDKQAAAQVRKELWLGLGFMVVQTAALMRVTFWELSWDVMEPICFYLTSVYFLSGYAFFLRTSKEPSFESFFASRFATKQRLMFSIAFSEVRLISALECNILVQLYLSSLMFSIAFSEARLISALECAIS</sequence>
<dbReference type="InterPro" id="IPR039055">
    <property type="entry name" value="MCU_fam"/>
</dbReference>
<keyword evidence="8" id="KW-0406">Ion transport</keyword>
<dbReference type="GO" id="GO:1990246">
    <property type="term" value="C:uniplex complex"/>
    <property type="evidence" value="ECO:0007669"/>
    <property type="project" value="TreeGrafter"/>
</dbReference>
<feature type="chain" id="PRO_5035304989" description="Calcium uniporter protein C-terminal domain-containing protein" evidence="11">
    <location>
        <begin position="24"/>
        <end position="335"/>
    </location>
</feature>
<dbReference type="InterPro" id="IPR006769">
    <property type="entry name" value="MCU_C"/>
</dbReference>
<name>A0A8J5L3M9_ZINOF</name>
<dbReference type="Proteomes" id="UP000734854">
    <property type="component" value="Unassembled WGS sequence"/>
</dbReference>
<dbReference type="PANTHER" id="PTHR13462:SF31">
    <property type="entry name" value="CALCIUM UNIPORTER PROTEIN 1, MITOCHONDRIAL"/>
    <property type="match status" value="1"/>
</dbReference>
<comment type="subcellular location">
    <subcellularLocation>
        <location evidence="1">Membrane</location>
        <topology evidence="1">Multi-pass membrane protein</topology>
    </subcellularLocation>
</comment>
<evidence type="ECO:0000256" key="2">
    <source>
        <dbReference type="ARBA" id="ARBA00005653"/>
    </source>
</evidence>
<comment type="caution">
    <text evidence="13">The sequence shown here is derived from an EMBL/GenBank/DDBJ whole genome shotgun (WGS) entry which is preliminary data.</text>
</comment>
<keyword evidence="5 10" id="KW-0812">Transmembrane</keyword>
<reference evidence="13 14" key="1">
    <citation type="submission" date="2020-08" db="EMBL/GenBank/DDBJ databases">
        <title>Plant Genome Project.</title>
        <authorList>
            <person name="Zhang R.-G."/>
        </authorList>
    </citation>
    <scope>NUCLEOTIDE SEQUENCE [LARGE SCALE GENOMIC DNA]</scope>
    <source>
        <tissue evidence="13">Rhizome</tissue>
    </source>
</reference>
<comment type="similarity">
    <text evidence="2">Belongs to the MCU (TC 1.A.77) family.</text>
</comment>
<evidence type="ECO:0000256" key="4">
    <source>
        <dbReference type="ARBA" id="ARBA00022568"/>
    </source>
</evidence>
<organism evidence="13 14">
    <name type="scientific">Zingiber officinale</name>
    <name type="common">Ginger</name>
    <name type="synonym">Amomum zingiber</name>
    <dbReference type="NCBI Taxonomy" id="94328"/>
    <lineage>
        <taxon>Eukaryota</taxon>
        <taxon>Viridiplantae</taxon>
        <taxon>Streptophyta</taxon>
        <taxon>Embryophyta</taxon>
        <taxon>Tracheophyta</taxon>
        <taxon>Spermatophyta</taxon>
        <taxon>Magnoliopsida</taxon>
        <taxon>Liliopsida</taxon>
        <taxon>Zingiberales</taxon>
        <taxon>Zingiberaceae</taxon>
        <taxon>Zingiber</taxon>
    </lineage>
</organism>
<feature type="domain" description="Calcium uniporter protein C-terminal" evidence="12">
    <location>
        <begin position="144"/>
        <end position="286"/>
    </location>
</feature>
<dbReference type="GO" id="GO:0051560">
    <property type="term" value="P:mitochondrial calcium ion homeostasis"/>
    <property type="evidence" value="ECO:0007669"/>
    <property type="project" value="InterPro"/>
</dbReference>
<dbReference type="GO" id="GO:0036444">
    <property type="term" value="P:calcium import into the mitochondrion"/>
    <property type="evidence" value="ECO:0007669"/>
    <property type="project" value="TreeGrafter"/>
</dbReference>
<evidence type="ECO:0000313" key="14">
    <source>
        <dbReference type="Proteomes" id="UP000734854"/>
    </source>
</evidence>
<protein>
    <recommendedName>
        <fullName evidence="12">Calcium uniporter protein C-terminal domain-containing protein</fullName>
    </recommendedName>
</protein>
<evidence type="ECO:0000313" key="13">
    <source>
        <dbReference type="EMBL" id="KAG6500036.1"/>
    </source>
</evidence>
<evidence type="ECO:0000259" key="12">
    <source>
        <dbReference type="Pfam" id="PF04678"/>
    </source>
</evidence>
<keyword evidence="14" id="KW-1185">Reference proteome</keyword>
<feature type="transmembrane region" description="Helical" evidence="10">
    <location>
        <begin position="244"/>
        <end position="266"/>
    </location>
</feature>
<dbReference type="GO" id="GO:0005262">
    <property type="term" value="F:calcium channel activity"/>
    <property type="evidence" value="ECO:0007669"/>
    <property type="project" value="TreeGrafter"/>
</dbReference>
<keyword evidence="11" id="KW-0732">Signal</keyword>
<evidence type="ECO:0000256" key="6">
    <source>
        <dbReference type="ARBA" id="ARBA00022837"/>
    </source>
</evidence>
<gene>
    <name evidence="13" type="ORF">ZIOFF_039850</name>
</gene>
<proteinExistence type="inferred from homology"/>
<evidence type="ECO:0000256" key="7">
    <source>
        <dbReference type="ARBA" id="ARBA00022989"/>
    </source>
</evidence>
<dbReference type="AlphaFoldDB" id="A0A8J5L3M9"/>
<evidence type="ECO:0000256" key="9">
    <source>
        <dbReference type="ARBA" id="ARBA00023136"/>
    </source>
</evidence>
<keyword evidence="9 10" id="KW-0472">Membrane</keyword>
<dbReference type="EMBL" id="JACMSC010000011">
    <property type="protein sequence ID" value="KAG6500036.1"/>
    <property type="molecule type" value="Genomic_DNA"/>
</dbReference>